<dbReference type="AlphaFoldDB" id="A0A150ND66"/>
<feature type="domain" description="DUF4277" evidence="1">
    <location>
        <begin position="12"/>
        <end position="109"/>
    </location>
</feature>
<organism evidence="3 5">
    <name type="scientific">Geobacillus stearothermophilus</name>
    <name type="common">Bacillus stearothermophilus</name>
    <dbReference type="NCBI Taxonomy" id="1422"/>
    <lineage>
        <taxon>Bacteria</taxon>
        <taxon>Bacillati</taxon>
        <taxon>Bacillota</taxon>
        <taxon>Bacilli</taxon>
        <taxon>Bacillales</taxon>
        <taxon>Anoxybacillaceae</taxon>
        <taxon>Geobacillus</taxon>
    </lineage>
</organism>
<reference evidence="4 6" key="3">
    <citation type="submission" date="2018-10" db="EMBL/GenBank/DDBJ databases">
        <title>Geobacillus stearothermophilus in processing lines of powdered infant formula.</title>
        <authorList>
            <person name="Rhee M.S."/>
            <person name="Choi I.-G."/>
            <person name="Cho T.J."/>
            <person name="Park B."/>
        </authorList>
    </citation>
    <scope>NUCLEOTIDE SEQUENCE [LARGE SCALE GENOMIC DNA]</scope>
    <source>
        <strain evidence="4 6">FHS-PPGT130</strain>
    </source>
</reference>
<evidence type="ECO:0000313" key="4">
    <source>
        <dbReference type="EMBL" id="RLQ13050.1"/>
    </source>
</evidence>
<evidence type="ECO:0000313" key="6">
    <source>
        <dbReference type="Proteomes" id="UP000266922"/>
    </source>
</evidence>
<dbReference type="EMBL" id="RCTJ01000075">
    <property type="protein sequence ID" value="RLQ13050.1"/>
    <property type="molecule type" value="Genomic_DNA"/>
</dbReference>
<dbReference type="Proteomes" id="UP000075517">
    <property type="component" value="Unassembled WGS sequence"/>
</dbReference>
<comment type="caution">
    <text evidence="3">The sequence shown here is derived from an EMBL/GenBank/DDBJ whole genome shotgun (WGS) entry which is preliminary data.</text>
</comment>
<reference evidence="3 5" key="1">
    <citation type="submission" date="2016-01" db="EMBL/GenBank/DDBJ databases">
        <title>Draft Genome Sequences of Seven Thermophilic Sporeformers Isolated from Foods.</title>
        <authorList>
            <person name="Berendsen E.M."/>
            <person name="Wells-Bennik M.H."/>
            <person name="Krawcyk A.O."/>
            <person name="De Jong A."/>
            <person name="Holsappel S."/>
            <person name="Eijlander R.T."/>
            <person name="Kuipers O.P."/>
        </authorList>
    </citation>
    <scope>NUCLEOTIDE SEQUENCE [LARGE SCALE GENOMIC DNA]</scope>
    <source>
        <strain evidence="3 5">B4114</strain>
    </source>
</reference>
<evidence type="ECO:0000313" key="3">
    <source>
        <dbReference type="EMBL" id="KYD34522.1"/>
    </source>
</evidence>
<dbReference type="PATRIC" id="fig|1422.17.peg.2643"/>
<dbReference type="Proteomes" id="UP000266922">
    <property type="component" value="Unassembled WGS sequence"/>
</dbReference>
<dbReference type="EMBL" id="LQYY01000046">
    <property type="protein sequence ID" value="KYD34522.1"/>
    <property type="molecule type" value="Genomic_DNA"/>
</dbReference>
<keyword evidence="7" id="KW-1185">Reference proteome</keyword>
<evidence type="ECO:0000313" key="7">
    <source>
        <dbReference type="Proteomes" id="UP000773850"/>
    </source>
</evidence>
<dbReference type="Proteomes" id="UP000773850">
    <property type="component" value="Unassembled WGS sequence"/>
</dbReference>
<evidence type="ECO:0000259" key="1">
    <source>
        <dbReference type="Pfam" id="PF14104"/>
    </source>
</evidence>
<accession>A0A150ND66</accession>
<protein>
    <submittedName>
        <fullName evidence="4">DUF4277 domain-containing protein</fullName>
    </submittedName>
    <submittedName>
        <fullName evidence="2">Mobile element protein</fullName>
    </submittedName>
</protein>
<name>A0A150ND66_GEOSE</name>
<dbReference type="InterPro" id="IPR025457">
    <property type="entry name" value="DUF4277"/>
</dbReference>
<evidence type="ECO:0000313" key="2">
    <source>
        <dbReference type="EMBL" id="KAF6512609.1"/>
    </source>
</evidence>
<dbReference type="EMBL" id="LUCS01000003">
    <property type="protein sequence ID" value="KAF6512609.1"/>
    <property type="molecule type" value="Genomic_DNA"/>
</dbReference>
<proteinExistence type="predicted"/>
<sequence length="184" mass="21190">MDVQVESVYRNSYLNIISALFKKLGFPQSIDHLVPVDPQCQTRVNDAVQAILYNVFDGRQALVHLEQWGHTIDLEKLIRSGLHPSQLNDDALTRHLDRLYEAGIYRVFQRRVRPFMTPEHPLKGPGGRKLTRPTGQAIFQLFPYVNVVLFKLPDGRIQRSLDRSLTPDQRRILQGLGMDESIYV</sequence>
<reference evidence="2 7" key="2">
    <citation type="submission" date="2016-03" db="EMBL/GenBank/DDBJ databases">
        <title>Spore heat resistance.</title>
        <authorList>
            <person name="Boekhorst J."/>
            <person name="Berendsen E.M."/>
            <person name="Wells-Bennik M.H."/>
            <person name="Kuipers O.P."/>
        </authorList>
    </citation>
    <scope>NUCLEOTIDE SEQUENCE [LARGE SCALE GENOMIC DNA]</scope>
    <source>
        <strain evidence="2 7">GS8</strain>
    </source>
</reference>
<evidence type="ECO:0000313" key="5">
    <source>
        <dbReference type="Proteomes" id="UP000075517"/>
    </source>
</evidence>
<dbReference type="Pfam" id="PF14104">
    <property type="entry name" value="DUF4277"/>
    <property type="match status" value="1"/>
</dbReference>
<gene>
    <name evidence="3" type="ORF">B4114_2921</name>
    <name evidence="4" type="ORF">D9548_13975</name>
    <name evidence="2" type="ORF">GS8_88</name>
</gene>
<dbReference type="RefSeq" id="WP_080985723.1">
    <property type="nucleotide sequence ID" value="NZ_JAKLOQ020000095.1"/>
</dbReference>